<dbReference type="PANTHER" id="PTHR36220:SF1">
    <property type="entry name" value="GAMMA TUBULIN COMPLEX COMPONENT C-TERMINAL DOMAIN-CONTAINING PROTEIN"/>
    <property type="match status" value="1"/>
</dbReference>
<reference evidence="2 3" key="1">
    <citation type="journal article" date="2019" name="Nat. Microbiol.">
        <title>Mediterranean grassland soil C-N compound turnover is dependent on rainfall and depth, and is mediated by genomically divergent microorganisms.</title>
        <authorList>
            <person name="Diamond S."/>
            <person name="Andeer P.F."/>
            <person name="Li Z."/>
            <person name="Crits-Christoph A."/>
            <person name="Burstein D."/>
            <person name="Anantharaman K."/>
            <person name="Lane K.R."/>
            <person name="Thomas B.C."/>
            <person name="Pan C."/>
            <person name="Northen T.R."/>
            <person name="Banfield J.F."/>
        </authorList>
    </citation>
    <scope>NUCLEOTIDE SEQUENCE [LARGE SCALE GENOMIC DNA]</scope>
    <source>
        <strain evidence="2">WS_2</strain>
    </source>
</reference>
<dbReference type="InterPro" id="IPR025965">
    <property type="entry name" value="FlgD/Vpr_Ig-like"/>
</dbReference>
<dbReference type="InterPro" id="IPR013519">
    <property type="entry name" value="Int_alpha_beta-p"/>
</dbReference>
<dbReference type="SUPFAM" id="SSF69318">
    <property type="entry name" value="Integrin alpha N-terminal domain"/>
    <property type="match status" value="1"/>
</dbReference>
<dbReference type="SMART" id="SM00191">
    <property type="entry name" value="Int_alpha"/>
    <property type="match status" value="5"/>
</dbReference>
<evidence type="ECO:0000259" key="1">
    <source>
        <dbReference type="Pfam" id="PF13860"/>
    </source>
</evidence>
<dbReference type="AlphaFoldDB" id="A0A538S8A0"/>
<proteinExistence type="predicted"/>
<evidence type="ECO:0000313" key="2">
    <source>
        <dbReference type="EMBL" id="TMQ47609.1"/>
    </source>
</evidence>
<dbReference type="PANTHER" id="PTHR36220">
    <property type="entry name" value="UNNAMED PRODUCT"/>
    <property type="match status" value="1"/>
</dbReference>
<gene>
    <name evidence="2" type="ORF">E6K72_13865</name>
</gene>
<organism evidence="2 3">
    <name type="scientific">Eiseniibacteriota bacterium</name>
    <dbReference type="NCBI Taxonomy" id="2212470"/>
    <lineage>
        <taxon>Bacteria</taxon>
        <taxon>Candidatus Eiseniibacteriota</taxon>
    </lineage>
</organism>
<dbReference type="EMBL" id="VBOS01000521">
    <property type="protein sequence ID" value="TMQ47609.1"/>
    <property type="molecule type" value="Genomic_DNA"/>
</dbReference>
<sequence>MFLAANGTVLSYQKISNTQGNFLAPLIAGEEFGSSIVSLGDLDGSGPSEVAIAVGAIGNNNGGTARGAVYILFLGADGKVLSYNTVSDTQGNFSYPLDNLDQFGDCVAALGDLNYGAPGVAALAVGATGDDDGGTDRGAIYILFLDDAGNVLSSQKISATAGSFTYPLVNGDGFGSAAAPLGDLDVVGPSSGVLAVGAPGVNDGGIDRGAVFALFLSPSGSVLSYQKISSIAGNFNTTLHDADEFGGALARLRDLDGPGPSVVALAVGSAGDDDGGTDRGAVYVLFLEAGASVLSSQKISDTAGNFTATFHNGDAFGGSMAALGDLDGPGNSMETLVVGAPGIDDGGLDRGGVYATFLYGNAGTVGAPGPPGASAIFLGAARPNPFRHQTTIPFRIAEAARVRIDILDLNGRRVRTLAHEMTGPGDGELAWDGLDDKLHPLAPGAYSIRMFVNGRSVESARKMVLLR</sequence>
<name>A0A538S8A0_UNCEI</name>
<dbReference type="Gene3D" id="2.130.10.130">
    <property type="entry name" value="Integrin alpha, N-terminal"/>
    <property type="match status" value="3"/>
</dbReference>
<dbReference type="PROSITE" id="PS51470">
    <property type="entry name" value="FG_GAP"/>
    <property type="match status" value="1"/>
</dbReference>
<accession>A0A538S8A0</accession>
<feature type="domain" description="FlgD/Vpr Ig-like" evidence="1">
    <location>
        <begin position="398"/>
        <end position="450"/>
    </location>
</feature>
<dbReference type="Gene3D" id="2.60.40.4070">
    <property type="match status" value="1"/>
</dbReference>
<dbReference type="Proteomes" id="UP000317716">
    <property type="component" value="Unassembled WGS sequence"/>
</dbReference>
<comment type="caution">
    <text evidence="2">The sequence shown here is derived from an EMBL/GenBank/DDBJ whole genome shotgun (WGS) entry which is preliminary data.</text>
</comment>
<dbReference type="InterPro" id="IPR028994">
    <property type="entry name" value="Integrin_alpha_N"/>
</dbReference>
<dbReference type="Pfam" id="PF13860">
    <property type="entry name" value="FlgD_ig"/>
    <property type="match status" value="1"/>
</dbReference>
<protein>
    <recommendedName>
        <fullName evidence="1">FlgD/Vpr Ig-like domain-containing protein</fullName>
    </recommendedName>
</protein>
<evidence type="ECO:0000313" key="3">
    <source>
        <dbReference type="Proteomes" id="UP000317716"/>
    </source>
</evidence>